<keyword evidence="5" id="KW-1185">Reference proteome</keyword>
<evidence type="ECO:0000256" key="3">
    <source>
        <dbReference type="SAM" id="MobiDB-lite"/>
    </source>
</evidence>
<name>A0A0J1B304_9TREE</name>
<feature type="region of interest" description="Disordered" evidence="3">
    <location>
        <begin position="20"/>
        <end position="179"/>
    </location>
</feature>
<dbReference type="GO" id="GO:0035493">
    <property type="term" value="P:SNARE complex assembly"/>
    <property type="evidence" value="ECO:0007669"/>
    <property type="project" value="TreeGrafter"/>
</dbReference>
<dbReference type="PANTHER" id="PTHR15157">
    <property type="entry name" value="UV RADIATION RESISTANCE-ASSOCIATED GENE PROTEIN"/>
    <property type="match status" value="1"/>
</dbReference>
<evidence type="ECO:0000313" key="4">
    <source>
        <dbReference type="EMBL" id="KLT41989.1"/>
    </source>
</evidence>
<feature type="compositionally biased region" description="Polar residues" evidence="3">
    <location>
        <begin position="698"/>
        <end position="708"/>
    </location>
</feature>
<accession>A0A0J1B304</accession>
<evidence type="ECO:0000313" key="5">
    <source>
        <dbReference type="Proteomes" id="UP000053611"/>
    </source>
</evidence>
<dbReference type="GeneID" id="28983920"/>
<dbReference type="GO" id="GO:0005768">
    <property type="term" value="C:endosome"/>
    <property type="evidence" value="ECO:0007669"/>
    <property type="project" value="TreeGrafter"/>
</dbReference>
<feature type="compositionally biased region" description="Low complexity" evidence="3">
    <location>
        <begin position="117"/>
        <end position="150"/>
    </location>
</feature>
<dbReference type="EMBL" id="KQ087210">
    <property type="protein sequence ID" value="KLT41989.1"/>
    <property type="molecule type" value="Genomic_DNA"/>
</dbReference>
<feature type="compositionally biased region" description="Low complexity" evidence="3">
    <location>
        <begin position="622"/>
        <end position="640"/>
    </location>
</feature>
<dbReference type="PANTHER" id="PTHR15157:SF5">
    <property type="entry name" value="UV RADIATION RESISTANCE-ASSOCIATED GENE PROTEIN"/>
    <property type="match status" value="1"/>
</dbReference>
<sequence length="726" mass="78197">MDTPEEPARRIRHISGVGIHDLTLPGSKSGAALVGSPRMRRTSHSSLEAPHGRARAPTLAGESLHPHPHAPPSVPEAGADLPSRPLARSFVALSLPEPEPVQLDDEPPSPSPPPTPRSSSSTGARRTRTASLPPRPVRSSSSSSITSLSRGNGSGRPELKRAPSAGRPAPMRRSTLGLPAFPARSVDAKARPSPVPFFLSPIHEPSTQPRWASIEHGDLAPWITGVECAGTRVDLSVWVEERGKWRRLPGVGGVIDLQDLVPIPAGAALPPNSIEFTFTNSPRTAFYLPPEGTEASPKREDEKGVVERSLRETRMKKGAHFGALHQLVNIQSVIADTERSIVDLQRQIDSLISADSDRSMLKRDISERSLRVRWIRDRVAEVERTTEEARARITLHRGRLDARRALLNAAIERAEQTYTQTAELTTEIADVEAQRADLLPLIYQRRASHAQALDALFPIAPIHAPSLLYSILGVPLPIPLGPKDPAPPLSLPPQQTPEGCPRIDERTTAAALGYAALVLQLIANLGGAAAGLAYPITYAGSKSHVRDVVSVMQGPRSFPLYGRGVERYRYEYAVFLLNKDIELLMYEADIRMLDLRHTLPNLKNVLLNLSSPEPPPPGPVMGPGWASGAGSRASSRQPSANWTQRSSLLASLSPQRSVSVSLRGDSPSLAAASIVSVAPTSEASDAHQGSTTPTTPPLWTSQRSALSRDTTEDSSSEATIEPCLKA</sequence>
<proteinExistence type="predicted"/>
<evidence type="ECO:0000256" key="2">
    <source>
        <dbReference type="SAM" id="Coils"/>
    </source>
</evidence>
<gene>
    <name evidence="4" type="ORF">CC85DRAFT_285922</name>
</gene>
<feature type="coiled-coil region" evidence="2">
    <location>
        <begin position="327"/>
        <end position="354"/>
    </location>
</feature>
<dbReference type="Proteomes" id="UP000053611">
    <property type="component" value="Unassembled WGS sequence"/>
</dbReference>
<organism evidence="4 5">
    <name type="scientific">Cutaneotrichosporon oleaginosum</name>
    <dbReference type="NCBI Taxonomy" id="879819"/>
    <lineage>
        <taxon>Eukaryota</taxon>
        <taxon>Fungi</taxon>
        <taxon>Dikarya</taxon>
        <taxon>Basidiomycota</taxon>
        <taxon>Agaricomycotina</taxon>
        <taxon>Tremellomycetes</taxon>
        <taxon>Trichosporonales</taxon>
        <taxon>Trichosporonaceae</taxon>
        <taxon>Cutaneotrichosporon</taxon>
    </lineage>
</organism>
<keyword evidence="1 2" id="KW-0175">Coiled coil</keyword>
<dbReference type="OrthoDB" id="72772at2759"/>
<dbReference type="GO" id="GO:0000149">
    <property type="term" value="F:SNARE binding"/>
    <property type="evidence" value="ECO:0007669"/>
    <property type="project" value="TreeGrafter"/>
</dbReference>
<dbReference type="GO" id="GO:0000323">
    <property type="term" value="C:lytic vacuole"/>
    <property type="evidence" value="ECO:0007669"/>
    <property type="project" value="TreeGrafter"/>
</dbReference>
<dbReference type="RefSeq" id="XP_018278480.1">
    <property type="nucleotide sequence ID" value="XM_018423317.1"/>
</dbReference>
<feature type="region of interest" description="Disordered" evidence="3">
    <location>
        <begin position="678"/>
        <end position="726"/>
    </location>
</feature>
<evidence type="ECO:0000256" key="1">
    <source>
        <dbReference type="ARBA" id="ARBA00023054"/>
    </source>
</evidence>
<feature type="region of interest" description="Disordered" evidence="3">
    <location>
        <begin position="610"/>
        <end position="642"/>
    </location>
</feature>
<dbReference type="STRING" id="879819.A0A0J1B304"/>
<protein>
    <recommendedName>
        <fullName evidence="6">UV radiation resistance-associated gene protein</fullName>
    </recommendedName>
</protein>
<reference evidence="4 5" key="1">
    <citation type="submission" date="2015-03" db="EMBL/GenBank/DDBJ databases">
        <title>Genomics and transcriptomics of the oil-accumulating basidiomycete yeast T. oleaginosus allow insights into substrate utilization and the diverse evolutionary trajectories of mating systems in fungi.</title>
        <authorList>
            <consortium name="DOE Joint Genome Institute"/>
            <person name="Kourist R."/>
            <person name="Kracht O."/>
            <person name="Bracharz F."/>
            <person name="Lipzen A."/>
            <person name="Nolan M."/>
            <person name="Ohm R."/>
            <person name="Grigoriev I."/>
            <person name="Sun S."/>
            <person name="Heitman J."/>
            <person name="Bruck T."/>
            <person name="Nowrousian M."/>
        </authorList>
    </citation>
    <scope>NUCLEOTIDE SEQUENCE [LARGE SCALE GENOMIC DNA]</scope>
    <source>
        <strain evidence="4 5">IBC0246</strain>
    </source>
</reference>
<evidence type="ECO:0008006" key="6">
    <source>
        <dbReference type="Google" id="ProtNLM"/>
    </source>
</evidence>
<dbReference type="AlphaFoldDB" id="A0A0J1B304"/>
<feature type="compositionally biased region" description="Polar residues" evidence="3">
    <location>
        <begin position="678"/>
        <end position="690"/>
    </location>
</feature>